<comment type="caution">
    <text evidence="1">The sequence shown here is derived from an EMBL/GenBank/DDBJ whole genome shotgun (WGS) entry which is preliminary data.</text>
</comment>
<dbReference type="EMBL" id="JAOPJF010000076">
    <property type="protein sequence ID" value="KAK1140740.1"/>
    <property type="molecule type" value="Genomic_DNA"/>
</dbReference>
<gene>
    <name evidence="1" type="primary">TEL1_2</name>
    <name evidence="1" type="ORF">N8T08_009941</name>
</gene>
<keyword evidence="1" id="KW-0808">Transferase</keyword>
<dbReference type="EC" id="2.7.11.1" evidence="1"/>
<name>A0ACC3ASF7_9EURO</name>
<evidence type="ECO:0000313" key="1">
    <source>
        <dbReference type="EMBL" id="KAK1140740.1"/>
    </source>
</evidence>
<keyword evidence="2" id="KW-1185">Reference proteome</keyword>
<keyword evidence="1" id="KW-0418">Kinase</keyword>
<sequence length="1482" mass="165010">METLEHESSGFKNLLFQSAQYDSEKQMSGSPNNLGVLKALNSTNLQGIANCVFTSTGGGTKDMAVSFESMLQAATNLRQWDIPISPLNPSPSATIFRTFQTLNTSAALPDVSVTVEESFLATLGSLTSDSRSAMSLRTATRVLGTLAEISDVLCAKSAEEIDHEWEQIKARSSWLKNTNVHEVGEILNCHEALFSSIKRKDYLKSAINLNDRQAQLLEVNVIRQSLNTTRNHGIAQASLKSAVCLSRLADHCTSLGINVEGAAKFDLANVLWDQGEMTASIRMLQQLNEQNDLHKQAVPLSRAELLVTLGHHVAEARLEKPEAIIQEYLAPAVKELKSRTGGEEAGRVYHGFAMFCDQQLQNPDSLEDFRRLEQIRNRKQKEVQDLEEMMKNADAKDRDGLRYHRIKTKQWFDLDDREYQRLRRSREAFLQQSLENYLLCLKESERYNNDALRFCALWLDTSESDIANAAVSKYLHQVPSRKLAPLMNQLSSRLLDVSDDFQKMLFSLIFRICVEHPFHGMYQIFSSSKSKGGKDDTALSRNRAAGRLVECLKKDKRIGPTWVAVHNTNINYVRFAVDRMDDKLKSGAKVPLKKLLTGQRLEQDAVTQRLPPPTMSIEIRIDCDYRDVPKLVRFNSEFTVASGVSAPKILTAFATNGQRYKQLFKGGNDDLRQDAIMEQVFDQVSSLLKDHQATRQRNLGIRTYKVLPLTSNSGIIEFVPHTVPLHDFLMPAHQKYFPKDMKPNVCRKHIGDVQTRSFETRVKIFRQVTDHFHPVMRFFFMEKFNNPDDWFAKRLAYTRSTAAISILGHVLGLGDRHGHNILLDERTGEVVHIDLGVAFEQGRVLPVPEVVPFRLTRDLVDGMGITKTEGVFRRCCEFTLEALRQESYSIMTILDVLRYDPLYSWTVSPLRMKKIQDAPESNGAPEPPRAADQRPSNEPSEADRALTVVAKKLGKTLSVTATVNELIQQATDEKNLAVLYCGLVVFSGGSAANNLVDVFSSVRESKSCLLSYIIPISDNGGSSSELIRIFGGPGIGDVRSRLVRLIPDCPPNSERAAIKTIFNHRLPPDAAAALAEWQSIVDGTSSLWRSVTPAKKELIRSFFNLLNLEILKRARPPSSTFDFTSASVGNLFLTGARLFSGSFESAIYLLGSICGVPSDVVRVIPAINSNFSHHISASLGDGTVIVGQNSISHPSEATALQPRPGSRRPSLLLADGAEDIELRDVSDTISYEDDHLPGSLPTLRNKNIQFSKSENEDLPSRITRIWYINPYGQEIRPPANPRVLEALRDAQAITYSIGSLYTSIIPSLILRGVGQAIVNSPARHKILILNGSLDRETGPPSEPFTAVEFVEAITRAGEESRGQATLRLPDHHRHLSSSLDSNLPYSSYVTHILHLDGPGTPRVDRDRLADMGIETLRLYGRKIVTTGANGSEVPVGMKYDATALVQALEVVLGKKGDAMLRGGDGNGLSRRNTLDPGRKRRE</sequence>
<proteinExistence type="predicted"/>
<reference evidence="1 2" key="1">
    <citation type="journal article" date="2023" name="ACS Omega">
        <title>Identification of the Neoaspergillic Acid Biosynthesis Gene Cluster by Establishing an In Vitro CRISPR-Ribonucleoprotein Genetic System in Aspergillus melleus.</title>
        <authorList>
            <person name="Yuan B."/>
            <person name="Grau M.F."/>
            <person name="Murata R.M."/>
            <person name="Torok T."/>
            <person name="Venkateswaran K."/>
            <person name="Stajich J.E."/>
            <person name="Wang C.C.C."/>
        </authorList>
    </citation>
    <scope>NUCLEOTIDE SEQUENCE [LARGE SCALE GENOMIC DNA]</scope>
    <source>
        <strain evidence="1 2">IMV 1140</strain>
    </source>
</reference>
<organism evidence="1 2">
    <name type="scientific">Aspergillus melleus</name>
    <dbReference type="NCBI Taxonomy" id="138277"/>
    <lineage>
        <taxon>Eukaryota</taxon>
        <taxon>Fungi</taxon>
        <taxon>Dikarya</taxon>
        <taxon>Ascomycota</taxon>
        <taxon>Pezizomycotina</taxon>
        <taxon>Eurotiomycetes</taxon>
        <taxon>Eurotiomycetidae</taxon>
        <taxon>Eurotiales</taxon>
        <taxon>Aspergillaceae</taxon>
        <taxon>Aspergillus</taxon>
        <taxon>Aspergillus subgen. Circumdati</taxon>
    </lineage>
</organism>
<evidence type="ECO:0000313" key="2">
    <source>
        <dbReference type="Proteomes" id="UP001177260"/>
    </source>
</evidence>
<dbReference type="Proteomes" id="UP001177260">
    <property type="component" value="Unassembled WGS sequence"/>
</dbReference>
<protein>
    <submittedName>
        <fullName evidence="1">Serine/threonine-protein kinase tel1</fullName>
        <ecNumber evidence="1">2.7.11.1</ecNumber>
    </submittedName>
</protein>
<accession>A0ACC3ASF7</accession>